<accession>A0A1Q9APD0</accession>
<sequence length="245" mass="26924">MPRLARFFSLMRKSASGDTAERPMKSIRARKEALGLRAHGCRRGLADSTGRPSCHAKSLQEISMKVRTLLAGALLGIALSGAVDAQAQVTFDMNRVTCADYNAMATDGQRDLAAWMSGWFKQKAGQTEVNFKIYAANFEKVHKWCAANPHARLLSTIEHLTSKPQKTAPGAGAIDVTKMSCQDFLGADLDAQYLLQAWMIGYLHSEKKATRIDVKSLLVNQERAHLACAKTPKDNFGATVRKAWN</sequence>
<organism evidence="4 5">
    <name type="scientific">Xaviernesmea rhizosphaerae</name>
    <dbReference type="NCBI Taxonomy" id="1672749"/>
    <lineage>
        <taxon>Bacteria</taxon>
        <taxon>Pseudomonadati</taxon>
        <taxon>Pseudomonadota</taxon>
        <taxon>Alphaproteobacteria</taxon>
        <taxon>Hyphomicrobiales</taxon>
        <taxon>Rhizobiaceae</taxon>
        <taxon>Rhizobium/Agrobacterium group</taxon>
        <taxon>Xaviernesmea</taxon>
    </lineage>
</organism>
<proteinExistence type="predicted"/>
<name>A0A1Q9APD0_9HYPH</name>
<dbReference type="Proteomes" id="UP000186143">
    <property type="component" value="Unassembled WGS sequence"/>
</dbReference>
<dbReference type="EMBL" id="MKIO01000018">
    <property type="protein sequence ID" value="OLP57300.1"/>
    <property type="molecule type" value="Genomic_DNA"/>
</dbReference>
<comment type="caution">
    <text evidence="4">The sequence shown here is derived from an EMBL/GenBank/DDBJ whole genome shotgun (WGS) entry which is preliminary data.</text>
</comment>
<evidence type="ECO:0000256" key="3">
    <source>
        <dbReference type="ARBA" id="ARBA00023186"/>
    </source>
</evidence>
<evidence type="ECO:0000256" key="2">
    <source>
        <dbReference type="ARBA" id="ARBA00022764"/>
    </source>
</evidence>
<evidence type="ECO:0000313" key="4">
    <source>
        <dbReference type="EMBL" id="OLP57300.1"/>
    </source>
</evidence>
<dbReference type="Gene3D" id="1.10.890.10">
    <property type="entry name" value="HNS-dependent expression A"/>
    <property type="match status" value="1"/>
</dbReference>
<protein>
    <submittedName>
        <fullName evidence="4">Uncharacterized protein</fullName>
    </submittedName>
</protein>
<keyword evidence="3" id="KW-0143">Chaperone</keyword>
<evidence type="ECO:0000313" key="5">
    <source>
        <dbReference type="Proteomes" id="UP000186143"/>
    </source>
</evidence>
<dbReference type="AlphaFoldDB" id="A0A1Q9APD0"/>
<dbReference type="Pfam" id="PF06411">
    <property type="entry name" value="HdeA"/>
    <property type="match status" value="2"/>
</dbReference>
<reference evidence="4 5" key="1">
    <citation type="submission" date="2016-09" db="EMBL/GenBank/DDBJ databases">
        <title>Rhizobium sp. nov., a novel species isolated from the rice rhizosphere.</title>
        <authorList>
            <person name="Zhao J."/>
            <person name="Zhang X."/>
        </authorList>
    </citation>
    <scope>NUCLEOTIDE SEQUENCE [LARGE SCALE GENOMIC DNA]</scope>
    <source>
        <strain evidence="4 5">MH17</strain>
    </source>
</reference>
<keyword evidence="1" id="KW-0732">Signal</keyword>
<evidence type="ECO:0000256" key="1">
    <source>
        <dbReference type="ARBA" id="ARBA00022729"/>
    </source>
</evidence>
<keyword evidence="2" id="KW-0574">Periplasm</keyword>
<gene>
    <name evidence="4" type="ORF">BJF92_15940</name>
</gene>
<dbReference type="InterPro" id="IPR010486">
    <property type="entry name" value="HNS-dep_expression_A/B"/>
</dbReference>
<dbReference type="InterPro" id="IPR038303">
    <property type="entry name" value="HdeA/HdeB_sf"/>
</dbReference>